<organism evidence="1 2">
    <name type="scientific">Saitoella complicata (strain BCRC 22490 / CBS 7301 / JCM 7358 / NBRC 10748 / NRRL Y-17804)</name>
    <dbReference type="NCBI Taxonomy" id="698492"/>
    <lineage>
        <taxon>Eukaryota</taxon>
        <taxon>Fungi</taxon>
        <taxon>Dikarya</taxon>
        <taxon>Ascomycota</taxon>
        <taxon>Taphrinomycotina</taxon>
        <taxon>Taphrinomycotina incertae sedis</taxon>
        <taxon>Saitoella</taxon>
    </lineage>
</organism>
<reference evidence="1 2" key="1">
    <citation type="journal article" date="2011" name="J. Gen. Appl. Microbiol.">
        <title>Draft genome sequencing of the enigmatic yeast Saitoella complicata.</title>
        <authorList>
            <person name="Nishida H."/>
            <person name="Hamamoto M."/>
            <person name="Sugiyama J."/>
        </authorList>
    </citation>
    <scope>NUCLEOTIDE SEQUENCE [LARGE SCALE GENOMIC DNA]</scope>
    <source>
        <strain evidence="1 2">NRRL Y-17804</strain>
    </source>
</reference>
<accession>A0A0E9NNY2</accession>
<sequence>MMGRRRSAEARWTALSRRGVPKYVHHPSSFAKGPLRTQQAPAQLNLSDRYPSLASIPNTRSAVDQLPLSFTQTLHSLARSFRR</sequence>
<reference evidence="1 2" key="3">
    <citation type="journal article" date="2015" name="Genome Announc.">
        <title>Draft Genome Sequence of the Archiascomycetous Yeast Saitoella complicata.</title>
        <authorList>
            <person name="Yamauchi K."/>
            <person name="Kondo S."/>
            <person name="Hamamoto M."/>
            <person name="Takahashi Y."/>
            <person name="Ogura Y."/>
            <person name="Hayashi T."/>
            <person name="Nishida H."/>
        </authorList>
    </citation>
    <scope>NUCLEOTIDE SEQUENCE [LARGE SCALE GENOMIC DNA]</scope>
    <source>
        <strain evidence="1 2">NRRL Y-17804</strain>
    </source>
</reference>
<proteinExistence type="predicted"/>
<protein>
    <submittedName>
        <fullName evidence="1">Uncharacterized protein</fullName>
    </submittedName>
</protein>
<evidence type="ECO:0000313" key="1">
    <source>
        <dbReference type="EMBL" id="GAO51544.1"/>
    </source>
</evidence>
<gene>
    <name evidence="1" type="ORF">G7K_5643-t1</name>
</gene>
<dbReference type="EMBL" id="BACD03000048">
    <property type="protein sequence ID" value="GAO51544.1"/>
    <property type="molecule type" value="Genomic_DNA"/>
</dbReference>
<dbReference type="Proteomes" id="UP000033140">
    <property type="component" value="Unassembled WGS sequence"/>
</dbReference>
<name>A0A0E9NNY2_SAICN</name>
<comment type="caution">
    <text evidence="1">The sequence shown here is derived from an EMBL/GenBank/DDBJ whole genome shotgun (WGS) entry which is preliminary data.</text>
</comment>
<reference evidence="1 2" key="2">
    <citation type="journal article" date="2014" name="J. Gen. Appl. Microbiol.">
        <title>The early diverging ascomycetous budding yeast Saitoella complicata has three histone deacetylases belonging to the Clr6, Hos2, and Rpd3 lineages.</title>
        <authorList>
            <person name="Nishida H."/>
            <person name="Matsumoto T."/>
            <person name="Kondo S."/>
            <person name="Hamamoto M."/>
            <person name="Yoshikawa H."/>
        </authorList>
    </citation>
    <scope>NUCLEOTIDE SEQUENCE [LARGE SCALE GENOMIC DNA]</scope>
    <source>
        <strain evidence="1 2">NRRL Y-17804</strain>
    </source>
</reference>
<evidence type="ECO:0000313" key="2">
    <source>
        <dbReference type="Proteomes" id="UP000033140"/>
    </source>
</evidence>
<keyword evidence="2" id="KW-1185">Reference proteome</keyword>
<dbReference type="AlphaFoldDB" id="A0A0E9NNY2"/>